<feature type="transmembrane region" description="Helical" evidence="7">
    <location>
        <begin position="180"/>
        <end position="201"/>
    </location>
</feature>
<dbReference type="InterPro" id="IPR000620">
    <property type="entry name" value="EamA_dom"/>
</dbReference>
<organism evidence="9 10">
    <name type="scientific">Planifilum fulgidum</name>
    <dbReference type="NCBI Taxonomy" id="201973"/>
    <lineage>
        <taxon>Bacteria</taxon>
        <taxon>Bacillati</taxon>
        <taxon>Bacillota</taxon>
        <taxon>Bacilli</taxon>
        <taxon>Bacillales</taxon>
        <taxon>Thermoactinomycetaceae</taxon>
        <taxon>Planifilum</taxon>
    </lineage>
</organism>
<feature type="transmembrane region" description="Helical" evidence="7">
    <location>
        <begin position="213"/>
        <end position="237"/>
    </location>
</feature>
<feature type="transmembrane region" description="Helical" evidence="7">
    <location>
        <begin position="36"/>
        <end position="56"/>
    </location>
</feature>
<dbReference type="PANTHER" id="PTHR32322">
    <property type="entry name" value="INNER MEMBRANE TRANSPORTER"/>
    <property type="match status" value="1"/>
</dbReference>
<comment type="similarity">
    <text evidence="2">Belongs to the EamA transporter family.</text>
</comment>
<evidence type="ECO:0000256" key="6">
    <source>
        <dbReference type="ARBA" id="ARBA00023136"/>
    </source>
</evidence>
<feature type="transmembrane region" description="Helical" evidence="7">
    <location>
        <begin position="149"/>
        <end position="168"/>
    </location>
</feature>
<dbReference type="Gene3D" id="1.10.3730.20">
    <property type="match status" value="2"/>
</dbReference>
<feature type="transmembrane region" description="Helical" evidence="7">
    <location>
        <begin position="267"/>
        <end position="285"/>
    </location>
</feature>
<proteinExistence type="inferred from homology"/>
<dbReference type="PANTHER" id="PTHR32322:SF18">
    <property type="entry name" value="S-ADENOSYLMETHIONINE_S-ADENOSYLHOMOCYSTEINE TRANSPORTER"/>
    <property type="match status" value="1"/>
</dbReference>
<dbReference type="EMBL" id="FOOK01000046">
    <property type="protein sequence ID" value="SFG55103.1"/>
    <property type="molecule type" value="Genomic_DNA"/>
</dbReference>
<evidence type="ECO:0000256" key="4">
    <source>
        <dbReference type="ARBA" id="ARBA00022692"/>
    </source>
</evidence>
<dbReference type="InterPro" id="IPR037185">
    <property type="entry name" value="EmrE-like"/>
</dbReference>
<keyword evidence="6 7" id="KW-0472">Membrane</keyword>
<keyword evidence="3" id="KW-1003">Cell membrane</keyword>
<evidence type="ECO:0000256" key="3">
    <source>
        <dbReference type="ARBA" id="ARBA00022475"/>
    </source>
</evidence>
<evidence type="ECO:0000256" key="2">
    <source>
        <dbReference type="ARBA" id="ARBA00007362"/>
    </source>
</evidence>
<keyword evidence="10" id="KW-1185">Reference proteome</keyword>
<dbReference type="STRING" id="201973.SAMN04488025_14613"/>
<dbReference type="RefSeq" id="WP_177199241.1">
    <property type="nucleotide sequence ID" value="NZ_FOOK01000046.1"/>
</dbReference>
<evidence type="ECO:0000259" key="8">
    <source>
        <dbReference type="Pfam" id="PF00892"/>
    </source>
</evidence>
<dbReference type="GO" id="GO:0005886">
    <property type="term" value="C:plasma membrane"/>
    <property type="evidence" value="ECO:0007669"/>
    <property type="project" value="UniProtKB-SubCell"/>
</dbReference>
<sequence>MSANNRAAYLLLLAVTVIWGYTWVAQKLGLHYMGPFSFSVFRFGLGSLILIGLILLKRNPSVTARDLPALLLLGLMMTTATFSFWMVGMRHVSAGTAALIAYTMPMWTMLLAHRFLDEPLTVQKGAGLVAGLGGLALIAGPSAASGQDLLGAFLVLLGSISWAASNVLTKARFSNRDMLAVTGIQMFFGAAGLFLLTLFFEPSPLPKRWTTELIALILFTGILASAFSFFAWFYALSRLPAGKTAFSVLLVPVFALLFDWLQMDEPVTWETAAGCILVLTGIALVQRSEEAKKAPPRNAEKTARE</sequence>
<evidence type="ECO:0000256" key="7">
    <source>
        <dbReference type="SAM" id="Phobius"/>
    </source>
</evidence>
<dbReference type="InterPro" id="IPR050638">
    <property type="entry name" value="AA-Vitamin_Transporters"/>
</dbReference>
<dbReference type="AlphaFoldDB" id="A0A1I2SRC7"/>
<name>A0A1I2SRC7_9BACL</name>
<feature type="transmembrane region" description="Helical" evidence="7">
    <location>
        <begin position="125"/>
        <end position="143"/>
    </location>
</feature>
<feature type="transmembrane region" description="Helical" evidence="7">
    <location>
        <begin position="244"/>
        <end position="261"/>
    </location>
</feature>
<comment type="subcellular location">
    <subcellularLocation>
        <location evidence="1">Cell membrane</location>
        <topology evidence="1">Multi-pass membrane protein</topology>
    </subcellularLocation>
</comment>
<feature type="transmembrane region" description="Helical" evidence="7">
    <location>
        <begin position="94"/>
        <end position="113"/>
    </location>
</feature>
<evidence type="ECO:0000256" key="5">
    <source>
        <dbReference type="ARBA" id="ARBA00022989"/>
    </source>
</evidence>
<feature type="domain" description="EamA" evidence="8">
    <location>
        <begin position="150"/>
        <end position="285"/>
    </location>
</feature>
<evidence type="ECO:0000313" key="10">
    <source>
        <dbReference type="Proteomes" id="UP000198661"/>
    </source>
</evidence>
<gene>
    <name evidence="9" type="ORF">SAMN04488025_14613</name>
</gene>
<keyword evidence="4 7" id="KW-0812">Transmembrane</keyword>
<evidence type="ECO:0000313" key="9">
    <source>
        <dbReference type="EMBL" id="SFG55103.1"/>
    </source>
</evidence>
<reference evidence="9 10" key="1">
    <citation type="submission" date="2016-10" db="EMBL/GenBank/DDBJ databases">
        <authorList>
            <person name="de Groot N.N."/>
        </authorList>
    </citation>
    <scope>NUCLEOTIDE SEQUENCE [LARGE SCALE GENOMIC DNA]</scope>
    <source>
        <strain evidence="9 10">DSM 44945</strain>
    </source>
</reference>
<feature type="transmembrane region" description="Helical" evidence="7">
    <location>
        <begin position="7"/>
        <end position="24"/>
    </location>
</feature>
<evidence type="ECO:0000256" key="1">
    <source>
        <dbReference type="ARBA" id="ARBA00004651"/>
    </source>
</evidence>
<dbReference type="Proteomes" id="UP000198661">
    <property type="component" value="Unassembled WGS sequence"/>
</dbReference>
<dbReference type="Pfam" id="PF00892">
    <property type="entry name" value="EamA"/>
    <property type="match status" value="2"/>
</dbReference>
<feature type="domain" description="EamA" evidence="8">
    <location>
        <begin position="8"/>
        <end position="139"/>
    </location>
</feature>
<accession>A0A1I2SRC7</accession>
<keyword evidence="5 7" id="KW-1133">Transmembrane helix</keyword>
<dbReference type="SUPFAM" id="SSF103481">
    <property type="entry name" value="Multidrug resistance efflux transporter EmrE"/>
    <property type="match status" value="2"/>
</dbReference>
<protein>
    <submittedName>
        <fullName evidence="9">Permease of the drug/metabolite transporter (DMT) superfamily</fullName>
    </submittedName>
</protein>
<feature type="transmembrane region" description="Helical" evidence="7">
    <location>
        <begin position="68"/>
        <end position="88"/>
    </location>
</feature>